<feature type="transmembrane region" description="Helical" evidence="4">
    <location>
        <begin position="545"/>
        <end position="566"/>
    </location>
</feature>
<dbReference type="InterPro" id="IPR002885">
    <property type="entry name" value="PPR_rpt"/>
</dbReference>
<name>A0A4Y1R485_PRUDU</name>
<feature type="compositionally biased region" description="Acidic residues" evidence="3">
    <location>
        <begin position="210"/>
        <end position="240"/>
    </location>
</feature>
<evidence type="ECO:0000313" key="5">
    <source>
        <dbReference type="EMBL" id="BBG98908.1"/>
    </source>
</evidence>
<dbReference type="InterPro" id="IPR011990">
    <property type="entry name" value="TPR-like_helical_dom_sf"/>
</dbReference>
<organism evidence="5">
    <name type="scientific">Prunus dulcis</name>
    <name type="common">Almond</name>
    <name type="synonym">Amygdalus dulcis</name>
    <dbReference type="NCBI Taxonomy" id="3755"/>
    <lineage>
        <taxon>Eukaryota</taxon>
        <taxon>Viridiplantae</taxon>
        <taxon>Streptophyta</taxon>
        <taxon>Embryophyta</taxon>
        <taxon>Tracheophyta</taxon>
        <taxon>Spermatophyta</taxon>
        <taxon>Magnoliopsida</taxon>
        <taxon>eudicotyledons</taxon>
        <taxon>Gunneridae</taxon>
        <taxon>Pentapetalae</taxon>
        <taxon>rosids</taxon>
        <taxon>fabids</taxon>
        <taxon>Rosales</taxon>
        <taxon>Rosaceae</taxon>
        <taxon>Amygdaloideae</taxon>
        <taxon>Amygdaleae</taxon>
        <taxon>Prunus</taxon>
    </lineage>
</organism>
<dbReference type="EMBL" id="AP019299">
    <property type="protein sequence ID" value="BBG98908.1"/>
    <property type="molecule type" value="Genomic_DNA"/>
</dbReference>
<evidence type="ECO:0000256" key="3">
    <source>
        <dbReference type="SAM" id="MobiDB-lite"/>
    </source>
</evidence>
<protein>
    <recommendedName>
        <fullName evidence="6">Tetratricopeptide repeat-like superfamily protein</fullName>
    </recommendedName>
</protein>
<keyword evidence="1" id="KW-0677">Repeat</keyword>
<gene>
    <name evidence="5" type="ORF">Prudu_008429</name>
</gene>
<feature type="region of interest" description="Disordered" evidence="3">
    <location>
        <begin position="1"/>
        <end position="33"/>
    </location>
</feature>
<feature type="region of interest" description="Disordered" evidence="3">
    <location>
        <begin position="154"/>
        <end position="240"/>
    </location>
</feature>
<dbReference type="AlphaFoldDB" id="A0A4Y1R485"/>
<keyword evidence="4" id="KW-1133">Transmembrane helix</keyword>
<dbReference type="Pfam" id="PF01535">
    <property type="entry name" value="PPR"/>
    <property type="match status" value="2"/>
</dbReference>
<keyword evidence="4" id="KW-0812">Transmembrane</keyword>
<dbReference type="NCBIfam" id="TIGR00756">
    <property type="entry name" value="PPR"/>
    <property type="match status" value="1"/>
</dbReference>
<feature type="compositionally biased region" description="Polar residues" evidence="3">
    <location>
        <begin position="7"/>
        <end position="17"/>
    </location>
</feature>
<keyword evidence="4" id="KW-0472">Membrane</keyword>
<dbReference type="PANTHER" id="PTHR34775">
    <property type="entry name" value="TRANSMEMBRANE PROTEIN"/>
    <property type="match status" value="1"/>
</dbReference>
<evidence type="ECO:0000256" key="4">
    <source>
        <dbReference type="SAM" id="Phobius"/>
    </source>
</evidence>
<evidence type="ECO:0000256" key="2">
    <source>
        <dbReference type="PROSITE-ProRule" id="PRU00708"/>
    </source>
</evidence>
<dbReference type="PROSITE" id="PS51375">
    <property type="entry name" value="PPR"/>
    <property type="match status" value="1"/>
</dbReference>
<sequence length="830" mass="92694">MEDENDQYYQQVGNSHLRSPKKPMAKNYMSPTVSATSKAIVSRKNILGERNEASEPKFSNTLVEKFPHIGTDNGNDSLSQALPLTPSVFQCHDDGKALSDSLSSRPYDPITNYLSPRPQFLRYNPNRRRERFLGLEYGGTERNEDLEAIDEEAGSITTPSSLASPRQDGLLSRSGSFNSQKATDEEAGAVTTPGSLASPRQDGLTKQGDAEVEVSDGEIEESDEEIEGSNEEIEESDEEYEEVKEEKKGWKLKGLLKSLLLLSVLVLFTSHISTMNHQTVFEGIQDDGCIQNLTLEAALLKKLESRGMLWDGKEERHMGLVEIGVEEGKLVEFESGSEIMGQGEKETQMDSLEEVLELKDEEIEAMEVTEQEENGVIDELGEKQVEDIDETFDRMAENSDQIPGEVDHLNLVSDVSNDLEEEGKVAVEQIDGMMENKMEGGLEEYFTNMIAEPAMSETMDNGNLVSDVSNDLEEEGEVAVEQIDGMVENKMEGGLEEYFTNMIAEHAMSETMDNDDDAGFDEILKLEAEGNWREELITHMKLKTFYTALVGVSIFSVIVASLVLAFRFKQRNGTKKGSFVIENPCAKRLIIEQKKINEKVSSLPLKPYSEPVIAEKYKPVLPNRVEDSSIEHVYSSFRRMSLSSKHSTEAASEENYHSQAPAVELLGEFVVGEVSSSLRTCSMKNKITESEEINYSVSSKKKLGSKVQSVSFQVHPTASEFSSMDCPSYGSYITPQKIMKKKEGGKDEEVTTPLRRSSRIRNRTVEKNSVAWVAMIARYGKCGNVSEARMVCDEIQRADASCWAAMVACYAQNGYAMEAIEMYKKMREEK</sequence>
<evidence type="ECO:0000256" key="1">
    <source>
        <dbReference type="ARBA" id="ARBA00022737"/>
    </source>
</evidence>
<evidence type="ECO:0008006" key="6">
    <source>
        <dbReference type="Google" id="ProtNLM"/>
    </source>
</evidence>
<dbReference type="Gene3D" id="1.25.40.10">
    <property type="entry name" value="Tetratricopeptide repeat domain"/>
    <property type="match status" value="1"/>
</dbReference>
<proteinExistence type="predicted"/>
<reference evidence="5" key="1">
    <citation type="journal article" date="2019" name="Science">
        <title>Mutation of a bHLH transcription factor allowed almond domestication.</title>
        <authorList>
            <person name="Sanchez-Perez R."/>
            <person name="Pavan S."/>
            <person name="Mazzeo R."/>
            <person name="Moldovan C."/>
            <person name="Aiese Cigliano R."/>
            <person name="Del Cueto J."/>
            <person name="Ricciardi F."/>
            <person name="Lotti C."/>
            <person name="Ricciardi L."/>
            <person name="Dicenta F."/>
            <person name="Lopez-Marques R.L."/>
            <person name="Lindberg Moller B."/>
        </authorList>
    </citation>
    <scope>NUCLEOTIDE SEQUENCE</scope>
</reference>
<feature type="compositionally biased region" description="Polar residues" evidence="3">
    <location>
        <begin position="155"/>
        <end position="164"/>
    </location>
</feature>
<dbReference type="PANTHER" id="PTHR34775:SF6">
    <property type="entry name" value="TRANSMEMBRANE PROTEIN"/>
    <property type="match status" value="1"/>
</dbReference>
<accession>A0A4Y1R485</accession>
<feature type="repeat" description="PPR" evidence="2">
    <location>
        <begin position="799"/>
        <end position="830"/>
    </location>
</feature>